<feature type="domain" description="DUF7582" evidence="2">
    <location>
        <begin position="155"/>
        <end position="303"/>
    </location>
</feature>
<protein>
    <recommendedName>
        <fullName evidence="2">DUF7582 domain-containing protein</fullName>
    </recommendedName>
</protein>
<sequence>MPIIKDCISPPLEAGSSLLDAKQLPTVLISALEYVSSRLARKRLHISLIVIRKEVQVPVTPSDSSSSVTTSAAQSLFSRSSSSASSASSRSLGSSSSCSSLSSSTCSSSSSLSRTQYPSLPSSPKDSTAVPKPRIRIPSSSSPALPCSTPTAPNQYGISLLHASSLTPKAEKILRQTILKAEKKFPIGSGWLSPKPLTSSSKCAATNDLIRRSLQQNEILFSSEGLSLLSLDHVYTFKCQLHTYSRTLTPSDLTLAVDELQRLVLLQQGRRITKGYLMRAYDWLGVSLAALVDVNEGYKTAYGGCERRGGIEVVEPETRTQKQLPQLQLQTSFTKPTAVPSFSVRMSIVGSRESEASWFSEDDETPLPLSVVEVGESAKGTDLLSAVSCQFDLERVAAAVENRGPHLRGPLTPNTFEDITPVTQGEWCFLMVGNVRRGPVETC</sequence>
<evidence type="ECO:0000313" key="4">
    <source>
        <dbReference type="Proteomes" id="UP000254866"/>
    </source>
</evidence>
<reference evidence="3 4" key="1">
    <citation type="journal article" date="2018" name="IMA Fungus">
        <title>IMA Genome-F 9: Draft genome sequence of Annulohypoxylon stygium, Aspergillus mulundensis, Berkeleyomyces basicola (syn. Thielaviopsis basicola), Ceratocystis smalleyi, two Cercospora beticola strains, Coleophoma cylindrospora, Fusarium fracticaudum, Phialophora cf. hyalina, and Morchella septimelata.</title>
        <authorList>
            <person name="Wingfield B.D."/>
            <person name="Bills G.F."/>
            <person name="Dong Y."/>
            <person name="Huang W."/>
            <person name="Nel W.J."/>
            <person name="Swalarsk-Parry B.S."/>
            <person name="Vaghefi N."/>
            <person name="Wilken P.M."/>
            <person name="An Z."/>
            <person name="de Beer Z.W."/>
            <person name="De Vos L."/>
            <person name="Chen L."/>
            <person name="Duong T.A."/>
            <person name="Gao Y."/>
            <person name="Hammerbacher A."/>
            <person name="Kikkert J.R."/>
            <person name="Li Y."/>
            <person name="Li H."/>
            <person name="Li K."/>
            <person name="Li Q."/>
            <person name="Liu X."/>
            <person name="Ma X."/>
            <person name="Naidoo K."/>
            <person name="Pethybridge S.J."/>
            <person name="Sun J."/>
            <person name="Steenkamp E.T."/>
            <person name="van der Nest M.A."/>
            <person name="van Wyk S."/>
            <person name="Wingfield M.J."/>
            <person name="Xiong C."/>
            <person name="Yue Q."/>
            <person name="Zhang X."/>
        </authorList>
    </citation>
    <scope>NUCLEOTIDE SEQUENCE [LARGE SCALE GENOMIC DNA]</scope>
    <source>
        <strain evidence="3 4">BP 5553</strain>
    </source>
</reference>
<evidence type="ECO:0000256" key="1">
    <source>
        <dbReference type="SAM" id="MobiDB-lite"/>
    </source>
</evidence>
<name>A0A370TRG0_9HELO</name>
<evidence type="ECO:0000313" key="3">
    <source>
        <dbReference type="EMBL" id="RDL38127.1"/>
    </source>
</evidence>
<comment type="caution">
    <text evidence="3">The sequence shown here is derived from an EMBL/GenBank/DDBJ whole genome shotgun (WGS) entry which is preliminary data.</text>
</comment>
<feature type="compositionally biased region" description="Polar residues" evidence="1">
    <location>
        <begin position="114"/>
        <end position="126"/>
    </location>
</feature>
<gene>
    <name evidence="3" type="ORF">BP5553_05560</name>
</gene>
<accession>A0A370TRG0</accession>
<dbReference type="AlphaFoldDB" id="A0A370TRG0"/>
<evidence type="ECO:0000259" key="2">
    <source>
        <dbReference type="Pfam" id="PF24483"/>
    </source>
</evidence>
<organism evidence="3 4">
    <name type="scientific">Venustampulla echinocandica</name>
    <dbReference type="NCBI Taxonomy" id="2656787"/>
    <lineage>
        <taxon>Eukaryota</taxon>
        <taxon>Fungi</taxon>
        <taxon>Dikarya</taxon>
        <taxon>Ascomycota</taxon>
        <taxon>Pezizomycotina</taxon>
        <taxon>Leotiomycetes</taxon>
        <taxon>Helotiales</taxon>
        <taxon>Pleuroascaceae</taxon>
        <taxon>Venustampulla</taxon>
    </lineage>
</organism>
<dbReference type="STRING" id="2656787.A0A370TRG0"/>
<dbReference type="Pfam" id="PF24483">
    <property type="entry name" value="DUF7582"/>
    <property type="match status" value="1"/>
</dbReference>
<dbReference type="RefSeq" id="XP_031870783.1">
    <property type="nucleotide sequence ID" value="XM_032014183.1"/>
</dbReference>
<dbReference type="EMBL" id="NPIC01000003">
    <property type="protein sequence ID" value="RDL38127.1"/>
    <property type="molecule type" value="Genomic_DNA"/>
</dbReference>
<dbReference type="GeneID" id="43598409"/>
<feature type="region of interest" description="Disordered" evidence="1">
    <location>
        <begin position="83"/>
        <end position="149"/>
    </location>
</feature>
<dbReference type="InterPro" id="IPR056004">
    <property type="entry name" value="DUF7582"/>
</dbReference>
<keyword evidence="4" id="KW-1185">Reference proteome</keyword>
<dbReference type="Proteomes" id="UP000254866">
    <property type="component" value="Unassembled WGS sequence"/>
</dbReference>
<feature type="compositionally biased region" description="Low complexity" evidence="1">
    <location>
        <begin position="83"/>
        <end position="113"/>
    </location>
</feature>
<proteinExistence type="predicted"/>
<dbReference type="OrthoDB" id="5350192at2759"/>